<name>A0AAN5D6L5_9BILA</name>
<keyword evidence="1" id="KW-0812">Transmembrane</keyword>
<comment type="caution">
    <text evidence="2">The sequence shown here is derived from an EMBL/GenBank/DDBJ whole genome shotgun (WGS) entry which is preliminary data.</text>
</comment>
<evidence type="ECO:0000256" key="1">
    <source>
        <dbReference type="SAM" id="Phobius"/>
    </source>
</evidence>
<keyword evidence="1" id="KW-1133">Transmembrane helix</keyword>
<evidence type="ECO:0008006" key="4">
    <source>
        <dbReference type="Google" id="ProtNLM"/>
    </source>
</evidence>
<accession>A0AAN5D6L5</accession>
<proteinExistence type="predicted"/>
<dbReference type="Proteomes" id="UP001328107">
    <property type="component" value="Unassembled WGS sequence"/>
</dbReference>
<dbReference type="AlphaFoldDB" id="A0AAN5D6L5"/>
<reference evidence="3" key="1">
    <citation type="submission" date="2022-10" db="EMBL/GenBank/DDBJ databases">
        <title>Genome assembly of Pristionchus species.</title>
        <authorList>
            <person name="Yoshida K."/>
            <person name="Sommer R.J."/>
        </authorList>
    </citation>
    <scope>NUCLEOTIDE SEQUENCE [LARGE SCALE GENOMIC DNA]</scope>
    <source>
        <strain evidence="3">RS5460</strain>
    </source>
</reference>
<organism evidence="2 3">
    <name type="scientific">Pristionchus mayeri</name>
    <dbReference type="NCBI Taxonomy" id="1317129"/>
    <lineage>
        <taxon>Eukaryota</taxon>
        <taxon>Metazoa</taxon>
        <taxon>Ecdysozoa</taxon>
        <taxon>Nematoda</taxon>
        <taxon>Chromadorea</taxon>
        <taxon>Rhabditida</taxon>
        <taxon>Rhabditina</taxon>
        <taxon>Diplogasteromorpha</taxon>
        <taxon>Diplogasteroidea</taxon>
        <taxon>Neodiplogasteridae</taxon>
        <taxon>Pristionchus</taxon>
    </lineage>
</organism>
<feature type="non-terminal residue" evidence="2">
    <location>
        <position position="118"/>
    </location>
</feature>
<feature type="transmembrane region" description="Helical" evidence="1">
    <location>
        <begin position="69"/>
        <end position="92"/>
    </location>
</feature>
<protein>
    <recommendedName>
        <fullName evidence="4">G protein-coupled receptor</fullName>
    </recommendedName>
</protein>
<dbReference type="EMBL" id="BTRK01000006">
    <property type="protein sequence ID" value="GMR57503.1"/>
    <property type="molecule type" value="Genomic_DNA"/>
</dbReference>
<sequence length="118" mass="13163">FFPPAFAPTSNGYGYYTGITNPAYTIVKGFATCGFLFFLFSSVPMCIASVLTLRSQRRESTTDRPEKRLAIYAVVLTLSHTIKSVLQIIWFVTLVMNMKEVQGFFASMLLLPNALSAF</sequence>
<keyword evidence="1" id="KW-0472">Membrane</keyword>
<gene>
    <name evidence="2" type="ORF">PMAYCL1PPCAC_27698</name>
</gene>
<evidence type="ECO:0000313" key="2">
    <source>
        <dbReference type="EMBL" id="GMR57503.1"/>
    </source>
</evidence>
<feature type="non-terminal residue" evidence="2">
    <location>
        <position position="1"/>
    </location>
</feature>
<evidence type="ECO:0000313" key="3">
    <source>
        <dbReference type="Proteomes" id="UP001328107"/>
    </source>
</evidence>
<keyword evidence="3" id="KW-1185">Reference proteome</keyword>
<feature type="transmembrane region" description="Helical" evidence="1">
    <location>
        <begin position="26"/>
        <end position="48"/>
    </location>
</feature>